<protein>
    <submittedName>
        <fullName evidence="1">Uncharacterized protein</fullName>
    </submittedName>
</protein>
<dbReference type="RefSeq" id="YP_008965764.1">
    <property type="nucleotide sequence ID" value="NC_023133.1"/>
</dbReference>
<gene>
    <name evidence="1" type="primary">ORF31</name>
</gene>
<name>W0RZC1_PORPP</name>
<keyword evidence="1" id="KW-0934">Plastid</keyword>
<organism evidence="1">
    <name type="scientific">Porphyridium purpureum</name>
    <name type="common">Red alga</name>
    <name type="synonym">Porphyridium cruentum</name>
    <dbReference type="NCBI Taxonomy" id="35688"/>
    <lineage>
        <taxon>Eukaryota</taxon>
        <taxon>Rhodophyta</taxon>
        <taxon>Bangiophyceae</taxon>
        <taxon>Porphyridiales</taxon>
        <taxon>Porphyridiaceae</taxon>
        <taxon>Porphyridium</taxon>
    </lineage>
</organism>
<dbReference type="AlphaFoldDB" id="W0RZC1"/>
<geneLocation type="chloroplast" evidence="1"/>
<evidence type="ECO:0000313" key="1">
    <source>
        <dbReference type="EMBL" id="BAO23740.1"/>
    </source>
</evidence>
<dbReference type="EMBL" id="AP012987">
    <property type="protein sequence ID" value="BAO23740.1"/>
    <property type="molecule type" value="Genomic_DNA"/>
</dbReference>
<proteinExistence type="predicted"/>
<sequence>MAILKYKSMQILVNKVKFILTSQSQVNKFTL</sequence>
<keyword evidence="1" id="KW-0150">Chloroplast</keyword>
<accession>W0RZC1</accession>
<reference evidence="1" key="1">
    <citation type="journal article" date="2014" name="J. Plant Res.">
        <title>Analysis of the complete plastid genome of the unicellular red alga Porphyridium purpureum.</title>
        <authorList>
            <person name="Tajima N."/>
            <person name="Sato S."/>
            <person name="Maruyama F."/>
            <person name="Kurokawa K."/>
            <person name="Ohta H."/>
            <person name="Tabata S."/>
            <person name="Sekine K."/>
            <person name="Moriyama T."/>
            <person name="Sato N."/>
        </authorList>
    </citation>
    <scope>NUCLEOTIDE SEQUENCE</scope>
</reference>
<dbReference type="GeneID" id="17963967"/>